<dbReference type="PANTHER" id="PTHR42812:SF17">
    <property type="entry name" value="BETA-XYLOSIDASE C-TERMINAL CONCANAVALIN A-LIKE DOMAIN-CONTAINING PROTEIN-RELATED"/>
    <property type="match status" value="1"/>
</dbReference>
<evidence type="ECO:0000256" key="3">
    <source>
        <dbReference type="ARBA" id="ARBA00022801"/>
    </source>
</evidence>
<dbReference type="InterPro" id="IPR051795">
    <property type="entry name" value="Glycosyl_Hydrlase_43"/>
</dbReference>
<dbReference type="InterPro" id="IPR006710">
    <property type="entry name" value="Glyco_hydro_43"/>
</dbReference>
<dbReference type="CDD" id="cd18833">
    <property type="entry name" value="GH43_PcXyl-like"/>
    <property type="match status" value="1"/>
</dbReference>
<feature type="chain" id="PRO_5042256462" description="Beta-xylosidase C-terminal Concanavalin A-like domain-containing protein" evidence="8">
    <location>
        <begin position="22"/>
        <end position="592"/>
    </location>
</feature>
<evidence type="ECO:0000256" key="4">
    <source>
        <dbReference type="ARBA" id="ARBA00023295"/>
    </source>
</evidence>
<dbReference type="GO" id="GO:0004553">
    <property type="term" value="F:hydrolase activity, hydrolyzing O-glycosyl compounds"/>
    <property type="evidence" value="ECO:0007669"/>
    <property type="project" value="InterPro"/>
</dbReference>
<feature type="domain" description="Beta-xylosidase C-terminal Concanavalin A-like" evidence="9">
    <location>
        <begin position="398"/>
        <end position="571"/>
    </location>
</feature>
<dbReference type="SUPFAM" id="SSF49899">
    <property type="entry name" value="Concanavalin A-like lectins/glucanases"/>
    <property type="match status" value="1"/>
</dbReference>
<protein>
    <recommendedName>
        <fullName evidence="9">Beta-xylosidase C-terminal Concanavalin A-like domain-containing protein</fullName>
    </recommendedName>
</protein>
<reference evidence="10" key="2">
    <citation type="submission" date="2020-02" db="EMBL/GenBank/DDBJ databases">
        <authorList>
            <person name="Gilchrist C.L.M."/>
            <person name="Chooi Y.-H."/>
        </authorList>
    </citation>
    <scope>NUCLEOTIDE SEQUENCE</scope>
    <source>
        <strain evidence="10">MST-FP2251</strain>
    </source>
</reference>
<proteinExistence type="inferred from homology"/>
<evidence type="ECO:0000259" key="9">
    <source>
        <dbReference type="Pfam" id="PF17851"/>
    </source>
</evidence>
<accession>A0AAD4GSP3</accession>
<keyword evidence="4 7" id="KW-0326">Glycosidase</keyword>
<dbReference type="InterPro" id="IPR023296">
    <property type="entry name" value="Glyco_hydro_beta-prop_sf"/>
</dbReference>
<evidence type="ECO:0000313" key="11">
    <source>
        <dbReference type="Proteomes" id="UP001194746"/>
    </source>
</evidence>
<gene>
    <name evidence="10" type="ORF">FE257_009522</name>
</gene>
<sequence>MANTILGSTFMLLGCLAMVSANNTYSNPILPGFHPDPSCIFVPSWNDTYFCASSSFNAFPGIPIHASRDLQNWKLIGNAISKPDMLPRLATTVKHTSGIWAPTLRYQEDTNRGHQKSGGGKGRFWISTTLVFDDRASDDLSRWDNFVISTDDPFDSDSWTDPVHFQFGGYDTSLFWDDDGQVYVTGSHEYKVWPGIQTATIDLQTGQTGPWENPWNGTGGLAPEGPHIYKKDGYYYLMLAEGGTGLGHMVTMARSRGIHGPYEPAPHNPLLTNANTTALFQTVGHADLLQDTHGNWWAVALSTRSGPDFKNYPMGRETVLTPVTWSKGDWPIFQPVSGVESGWKFSSESTLSEGEGPYIQAADHLHFPPNSALPLHLVHWRLPTNDTYLVSPHGHANSLVLRSSVLNLTSFDGISTRGEGQTFIGRRQTDSLFTYTLDVNPSNLHEEEDEVGVSVFLVETYHFDLGIVLLSQSDGADTSPGIAPFFRFRGMSGVPVTETLFPFPPGVSINTPLSIEVKALNWTHYSFAAGPRDARHLMQTYGFARGDQLSWGFTGTLVGPYATTNGREGSENGAFEAVVGNWTYIPQGQIIN</sequence>
<dbReference type="Proteomes" id="UP001194746">
    <property type="component" value="Unassembled WGS sequence"/>
</dbReference>
<evidence type="ECO:0000256" key="8">
    <source>
        <dbReference type="SAM" id="SignalP"/>
    </source>
</evidence>
<evidence type="ECO:0000256" key="5">
    <source>
        <dbReference type="PIRSR" id="PIRSR606710-1"/>
    </source>
</evidence>
<dbReference type="SUPFAM" id="SSF75005">
    <property type="entry name" value="Arabinanase/levansucrase/invertase"/>
    <property type="match status" value="1"/>
</dbReference>
<evidence type="ECO:0000256" key="7">
    <source>
        <dbReference type="RuleBase" id="RU361187"/>
    </source>
</evidence>
<evidence type="ECO:0000313" key="10">
    <source>
        <dbReference type="EMBL" id="KAF9887862.1"/>
    </source>
</evidence>
<evidence type="ECO:0000256" key="6">
    <source>
        <dbReference type="PIRSR" id="PIRSR606710-2"/>
    </source>
</evidence>
<keyword evidence="11" id="KW-1185">Reference proteome</keyword>
<comment type="caution">
    <text evidence="10">The sequence shown here is derived from an EMBL/GenBank/DDBJ whole genome shotgun (WGS) entry which is preliminary data.</text>
</comment>
<dbReference type="InterPro" id="IPR013320">
    <property type="entry name" value="ConA-like_dom_sf"/>
</dbReference>
<dbReference type="GO" id="GO:0005975">
    <property type="term" value="P:carbohydrate metabolic process"/>
    <property type="evidence" value="ECO:0007669"/>
    <property type="project" value="InterPro"/>
</dbReference>
<dbReference type="Gene3D" id="2.115.10.20">
    <property type="entry name" value="Glycosyl hydrolase domain, family 43"/>
    <property type="match status" value="1"/>
</dbReference>
<keyword evidence="3 7" id="KW-0378">Hydrolase</keyword>
<reference evidence="10" key="1">
    <citation type="journal article" date="2019" name="Beilstein J. Org. Chem.">
        <title>Nanangenines: drimane sesquiterpenoids as the dominant metabolite cohort of a novel Australian fungus, Aspergillus nanangensis.</title>
        <authorList>
            <person name="Lacey H.J."/>
            <person name="Gilchrist C.L.M."/>
            <person name="Crombie A."/>
            <person name="Kalaitzis J.A."/>
            <person name="Vuong D."/>
            <person name="Rutledge P.J."/>
            <person name="Turner P."/>
            <person name="Pitt J.I."/>
            <person name="Lacey E."/>
            <person name="Chooi Y.H."/>
            <person name="Piggott A.M."/>
        </authorList>
    </citation>
    <scope>NUCLEOTIDE SEQUENCE</scope>
    <source>
        <strain evidence="10">MST-FP2251</strain>
    </source>
</reference>
<keyword evidence="2 8" id="KW-0732">Signal</keyword>
<evidence type="ECO:0000256" key="2">
    <source>
        <dbReference type="ARBA" id="ARBA00022729"/>
    </source>
</evidence>
<dbReference type="Pfam" id="PF04616">
    <property type="entry name" value="Glyco_hydro_43"/>
    <property type="match status" value="1"/>
</dbReference>
<dbReference type="InterPro" id="IPR041542">
    <property type="entry name" value="GH43_C2"/>
</dbReference>
<dbReference type="PANTHER" id="PTHR42812">
    <property type="entry name" value="BETA-XYLOSIDASE"/>
    <property type="match status" value="1"/>
</dbReference>
<organism evidence="10 11">
    <name type="scientific">Aspergillus nanangensis</name>
    <dbReference type="NCBI Taxonomy" id="2582783"/>
    <lineage>
        <taxon>Eukaryota</taxon>
        <taxon>Fungi</taxon>
        <taxon>Dikarya</taxon>
        <taxon>Ascomycota</taxon>
        <taxon>Pezizomycotina</taxon>
        <taxon>Eurotiomycetes</taxon>
        <taxon>Eurotiomycetidae</taxon>
        <taxon>Eurotiales</taxon>
        <taxon>Aspergillaceae</taxon>
        <taxon>Aspergillus</taxon>
        <taxon>Aspergillus subgen. Circumdati</taxon>
    </lineage>
</organism>
<feature type="site" description="Important for catalytic activity, responsible for pKa modulation of the active site Glu and correct orientation of both the proton donor and substrate" evidence="6">
    <location>
        <position position="171"/>
    </location>
</feature>
<evidence type="ECO:0000256" key="1">
    <source>
        <dbReference type="ARBA" id="ARBA00009865"/>
    </source>
</evidence>
<feature type="active site" description="Proton acceptor" evidence="5">
    <location>
        <position position="36"/>
    </location>
</feature>
<dbReference type="Gene3D" id="2.60.120.200">
    <property type="match status" value="1"/>
</dbReference>
<dbReference type="AlphaFoldDB" id="A0AAD4GSP3"/>
<dbReference type="Pfam" id="PF17851">
    <property type="entry name" value="GH43_C2"/>
    <property type="match status" value="1"/>
</dbReference>
<dbReference type="EMBL" id="VCAU01000055">
    <property type="protein sequence ID" value="KAF9887862.1"/>
    <property type="molecule type" value="Genomic_DNA"/>
</dbReference>
<comment type="similarity">
    <text evidence="1 7">Belongs to the glycosyl hydrolase 43 family.</text>
</comment>
<name>A0AAD4GSP3_ASPNN</name>
<feature type="signal peptide" evidence="8">
    <location>
        <begin position="1"/>
        <end position="21"/>
    </location>
</feature>
<feature type="active site" description="Proton donor" evidence="5">
    <location>
        <position position="224"/>
    </location>
</feature>